<evidence type="ECO:0000313" key="2">
    <source>
        <dbReference type="EMBL" id="SYX82385.1"/>
    </source>
</evidence>
<dbReference type="Proteomes" id="UP000304148">
    <property type="component" value="Chromosome"/>
</dbReference>
<dbReference type="Pfam" id="PF22636">
    <property type="entry name" value="FlK"/>
    <property type="match status" value="1"/>
</dbReference>
<dbReference type="SUPFAM" id="SSF54637">
    <property type="entry name" value="Thioesterase/thiol ester dehydrase-isomerase"/>
    <property type="match status" value="1"/>
</dbReference>
<evidence type="ECO:0000313" key="3">
    <source>
        <dbReference type="Proteomes" id="UP000304148"/>
    </source>
</evidence>
<name>A0A383R5M4_PAEAL</name>
<accession>A0A383R5M4</accession>
<dbReference type="InterPro" id="IPR029069">
    <property type="entry name" value="HotDog_dom_sf"/>
</dbReference>
<gene>
    <name evidence="2" type="ORF">PBLR_10807</name>
</gene>
<proteinExistence type="predicted"/>
<protein>
    <recommendedName>
        <fullName evidence="1">Fluoroacetyl-CoA-specific thioesterase-like domain-containing protein</fullName>
    </recommendedName>
</protein>
<feature type="domain" description="Fluoroacetyl-CoA-specific thioesterase-like" evidence="1">
    <location>
        <begin position="17"/>
        <end position="119"/>
    </location>
</feature>
<evidence type="ECO:0000259" key="1">
    <source>
        <dbReference type="Pfam" id="PF22636"/>
    </source>
</evidence>
<dbReference type="RefSeq" id="WP_138184751.1">
    <property type="nucleotide sequence ID" value="NZ_LS992241.1"/>
</dbReference>
<organism evidence="2 3">
    <name type="scientific">Paenibacillus alvei</name>
    <name type="common">Bacillus alvei</name>
    <dbReference type="NCBI Taxonomy" id="44250"/>
    <lineage>
        <taxon>Bacteria</taxon>
        <taxon>Bacillati</taxon>
        <taxon>Bacillota</taxon>
        <taxon>Bacilli</taxon>
        <taxon>Bacillales</taxon>
        <taxon>Paenibacillaceae</taxon>
        <taxon>Paenibacillus</taxon>
    </lineage>
</organism>
<dbReference type="EMBL" id="LS992241">
    <property type="protein sequence ID" value="SYX82385.1"/>
    <property type="molecule type" value="Genomic_DNA"/>
</dbReference>
<dbReference type="PANTHER" id="PTHR36934:SF1">
    <property type="entry name" value="THIOESTERASE DOMAIN-CONTAINING PROTEIN"/>
    <property type="match status" value="1"/>
</dbReference>
<sequence length="140" mass="15340">MKPGLVPGAEIAFAVTVTPDMYPAFDGAAIHEVMSTVTMIYYMEKAGREMIVSFLDEEEEASGIALDIKHVGSAIAGQEVTFRAVCIEVGAKRMVCEVTAETRINLVGKGTFTQAIFYKNTMAERLTALRRKAEEEQKLS</sequence>
<dbReference type="InterPro" id="IPR025540">
    <property type="entry name" value="FlK"/>
</dbReference>
<dbReference type="AlphaFoldDB" id="A0A383R5M4"/>
<reference evidence="3" key="1">
    <citation type="submission" date="2018-08" db="EMBL/GenBank/DDBJ databases">
        <authorList>
            <person name="Chevrot R."/>
        </authorList>
    </citation>
    <scope>NUCLEOTIDE SEQUENCE [LARGE SCALE GENOMIC DNA]</scope>
</reference>
<dbReference type="PANTHER" id="PTHR36934">
    <property type="entry name" value="BLR0278 PROTEIN"/>
    <property type="match status" value="1"/>
</dbReference>
<dbReference type="InterPro" id="IPR054485">
    <property type="entry name" value="FlK-like_dom"/>
</dbReference>
<dbReference type="Gene3D" id="3.10.129.10">
    <property type="entry name" value="Hotdog Thioesterase"/>
    <property type="match status" value="1"/>
</dbReference>